<dbReference type="KEGG" id="vg:20964523"/>
<proteinExistence type="predicted"/>
<dbReference type="Proteomes" id="UP000203343">
    <property type="component" value="Segment"/>
</dbReference>
<dbReference type="GeneID" id="20964523"/>
<accession>B6EFB6</accession>
<dbReference type="EMBL" id="FM164764">
    <property type="protein sequence ID" value="CAQ58451.1"/>
    <property type="molecule type" value="Genomic_DNA"/>
</dbReference>
<name>B6EFB6_9VIRU</name>
<sequence>MSQIDNLNIIRCKTFLLQLKNWVEKRYITNDINIYIDDFETYSMIQIQFFSREATMEKYADQIYRYILKTFYDPKKIHIRYVISRNKIKIIAECSYQ</sequence>
<organism evidence="1 2">
    <name type="scientific">Stygiolobus rod-shaped virus</name>
    <dbReference type="NCBI Taxonomy" id="537009"/>
    <lineage>
        <taxon>Viruses</taxon>
        <taxon>Adnaviria</taxon>
        <taxon>Zilligvirae</taxon>
        <taxon>Taleaviricota</taxon>
        <taxon>Tokiviricetes</taxon>
        <taxon>Ligamenvirales</taxon>
        <taxon>Rudiviridae</taxon>
        <taxon>Azorudivirus</taxon>
        <taxon>Azorudivirus furnasense</taxon>
        <taxon>Azorudivirus SRV</taxon>
    </lineage>
</organism>
<dbReference type="RefSeq" id="YP_009094235.1">
    <property type="nucleotide sequence ID" value="NC_025375.1"/>
</dbReference>
<protein>
    <submittedName>
        <fullName evidence="1">Uncharacterized protein</fullName>
    </submittedName>
</protein>
<evidence type="ECO:0000313" key="2">
    <source>
        <dbReference type="Proteomes" id="UP000203343"/>
    </source>
</evidence>
<evidence type="ECO:0000313" key="1">
    <source>
        <dbReference type="EMBL" id="CAQ58451.1"/>
    </source>
</evidence>
<reference evidence="1 2" key="1">
    <citation type="journal article" date="2008" name="J. Bacteriol.">
        <title>SRV, a new viral isolate from Stygiolobus and general properties of the crenarchaeal rudiviruses and their virus-host interactions.</title>
        <authorList>
            <person name="Vestergaard G."/>
            <person name="Shah S.A."/>
            <person name="Bize A."/>
            <person name="Reitberger W."/>
            <person name="Reuter M."/>
            <person name="Phan H."/>
            <person name="Briegel A."/>
            <person name="Rachel R."/>
            <person name="Garrett R.A."/>
            <person name="Prangishvili D."/>
        </authorList>
    </citation>
    <scope>NUCLEOTIDE SEQUENCE [LARGE SCALE GENOMIC DNA]</scope>
</reference>
<keyword evidence="2" id="KW-1185">Reference proteome</keyword>